<dbReference type="CDD" id="cd11390">
    <property type="entry name" value="bHLH_TS"/>
    <property type="match status" value="1"/>
</dbReference>
<sequence length="178" mass="20292">PYAINGIIKAKDSFVSDKINGTNFKRVRSRRPRATQRERQRMQMLNQAFDNLRIVVPRTHLADYQKLSKIATLRLAIQYIRAMKQTLGHNHSAGFVETESDPIHYSTVGDHVSYPSNNYRLNSLGSNVVYYQCMNSKNKNGSLVNCRDNGYLFDANSSNNGCNSLEIYSEKYSSNSLK</sequence>
<dbReference type="InterPro" id="IPR011598">
    <property type="entry name" value="bHLH_dom"/>
</dbReference>
<protein>
    <submittedName>
        <fullName evidence="2">NeuroD-2 protein</fullName>
    </submittedName>
</protein>
<dbReference type="GO" id="GO:0061564">
    <property type="term" value="P:axon development"/>
    <property type="evidence" value="ECO:0007669"/>
    <property type="project" value="TreeGrafter"/>
</dbReference>
<feature type="non-terminal residue" evidence="2">
    <location>
        <position position="1"/>
    </location>
</feature>
<proteinExistence type="evidence at transcript level"/>
<dbReference type="Gene3D" id="4.10.280.10">
    <property type="entry name" value="Helix-loop-helix DNA-binding domain"/>
    <property type="match status" value="1"/>
</dbReference>
<name>U5YTP2_SCHMD</name>
<dbReference type="GO" id="GO:0070888">
    <property type="term" value="F:E-box binding"/>
    <property type="evidence" value="ECO:0007669"/>
    <property type="project" value="TreeGrafter"/>
</dbReference>
<evidence type="ECO:0000259" key="1">
    <source>
        <dbReference type="PROSITE" id="PS50888"/>
    </source>
</evidence>
<dbReference type="AlphaFoldDB" id="U5YTP2"/>
<organism evidence="2">
    <name type="scientific">Schmidtea mediterranea</name>
    <name type="common">Freshwater planarian flatworm</name>
    <dbReference type="NCBI Taxonomy" id="79327"/>
    <lineage>
        <taxon>Eukaryota</taxon>
        <taxon>Metazoa</taxon>
        <taxon>Spiralia</taxon>
        <taxon>Lophotrochozoa</taxon>
        <taxon>Platyhelminthes</taxon>
        <taxon>Rhabditophora</taxon>
        <taxon>Seriata</taxon>
        <taxon>Tricladida</taxon>
        <taxon>Continenticola</taxon>
        <taxon>Geoplanoidea</taxon>
        <taxon>Dugesiidae</taxon>
        <taxon>Schmidtea</taxon>
    </lineage>
</organism>
<accession>U5YTP2</accession>
<gene>
    <name evidence="2" type="primary">neuroD-2</name>
</gene>
<dbReference type="GO" id="GO:0003700">
    <property type="term" value="F:DNA-binding transcription factor activity"/>
    <property type="evidence" value="ECO:0007669"/>
    <property type="project" value="TreeGrafter"/>
</dbReference>
<reference evidence="2" key="1">
    <citation type="journal article" date="2013" name="Development">
        <title>Genome-wide analysis of the bHLH gene family in planarians identifies factors required for adult neurogenesis and neuronal regeneration.</title>
        <authorList>
            <person name="Cowles M.W."/>
            <person name="Brown D.D."/>
            <person name="Nisperos S.V."/>
            <person name="Stanley B.N."/>
            <person name="Pearson B.J."/>
            <person name="Zayas R.M."/>
        </authorList>
    </citation>
    <scope>NUCLEOTIDE SEQUENCE</scope>
</reference>
<dbReference type="GO" id="GO:0045944">
    <property type="term" value="P:positive regulation of transcription by RNA polymerase II"/>
    <property type="evidence" value="ECO:0007669"/>
    <property type="project" value="TreeGrafter"/>
</dbReference>
<dbReference type="GO" id="GO:0046983">
    <property type="term" value="F:protein dimerization activity"/>
    <property type="evidence" value="ECO:0007669"/>
    <property type="project" value="InterPro"/>
</dbReference>
<dbReference type="InterPro" id="IPR050359">
    <property type="entry name" value="bHLH_transcription_factors"/>
</dbReference>
<dbReference type="GO" id="GO:0005634">
    <property type="term" value="C:nucleus"/>
    <property type="evidence" value="ECO:0007669"/>
    <property type="project" value="TreeGrafter"/>
</dbReference>
<dbReference type="PROSITE" id="PS50888">
    <property type="entry name" value="BHLH"/>
    <property type="match status" value="1"/>
</dbReference>
<dbReference type="SUPFAM" id="SSF47459">
    <property type="entry name" value="HLH, helix-loop-helix DNA-binding domain"/>
    <property type="match status" value="1"/>
</dbReference>
<dbReference type="SMART" id="SM00353">
    <property type="entry name" value="HLH"/>
    <property type="match status" value="1"/>
</dbReference>
<dbReference type="EMBL" id="KF487120">
    <property type="protein sequence ID" value="AGZ94935.1"/>
    <property type="molecule type" value="mRNA"/>
</dbReference>
<evidence type="ECO:0000313" key="2">
    <source>
        <dbReference type="EMBL" id="AGZ94935.1"/>
    </source>
</evidence>
<dbReference type="PANTHER" id="PTHR19290">
    <property type="entry name" value="BASIC HELIX-LOOP-HELIX PROTEIN NEUROGENIN-RELATED"/>
    <property type="match status" value="1"/>
</dbReference>
<dbReference type="Pfam" id="PF00010">
    <property type="entry name" value="HLH"/>
    <property type="match status" value="1"/>
</dbReference>
<feature type="domain" description="BHLH" evidence="1">
    <location>
        <begin position="29"/>
        <end position="83"/>
    </location>
</feature>
<dbReference type="InterPro" id="IPR036638">
    <property type="entry name" value="HLH_DNA-bd_sf"/>
</dbReference>
<dbReference type="GO" id="GO:0007423">
    <property type="term" value="P:sensory organ development"/>
    <property type="evidence" value="ECO:0007669"/>
    <property type="project" value="TreeGrafter"/>
</dbReference>